<evidence type="ECO:0000313" key="4">
    <source>
        <dbReference type="Proteomes" id="UP001524642"/>
    </source>
</evidence>
<dbReference type="PANTHER" id="PTHR42928:SF5">
    <property type="entry name" value="BLR1237 PROTEIN"/>
    <property type="match status" value="1"/>
</dbReference>
<sequence>MTILSRRNAAKLILAGAGLAAAPRAFAQAYPSKSVRIIVPFPPGQANDIFCRLLADKASEGRFRANRVVTENRPGAGGTIGMQAVARAAPDGYTLGFGSLASLAINPAIMRNMPYDAERDFAPVIRVFQAPLVLLVPKDGPRDVAELIRKLKAGGMNFGSSGPGSTQHMGSELFLQGIGASATHVPYRGAGPMLTDLMAGSLGFAMESTASAIPLVRDGGLRALAVTDTARRPQLPDVPTLAEATGLRDSTTYGSGGIVAPAGTPPAVIEALYEAFGEAMRDPTVRARFEEQATTPLAEGPQAFSAFLKAEQAKWKGVAERGKIVIE</sequence>
<dbReference type="InterPro" id="IPR005064">
    <property type="entry name" value="BUG"/>
</dbReference>
<gene>
    <name evidence="3" type="ORF">NRP21_24390</name>
</gene>
<dbReference type="PROSITE" id="PS51318">
    <property type="entry name" value="TAT"/>
    <property type="match status" value="1"/>
</dbReference>
<reference evidence="3 4" key="1">
    <citation type="submission" date="2022-06" db="EMBL/GenBank/DDBJ databases">
        <title>Roseomonas CN29.</title>
        <authorList>
            <person name="Cheng Y."/>
            <person name="He X."/>
        </authorList>
    </citation>
    <scope>NUCLEOTIDE SEQUENCE [LARGE SCALE GENOMIC DNA]</scope>
    <source>
        <strain evidence="3 4">CN29</strain>
    </source>
</reference>
<dbReference type="InterPro" id="IPR006311">
    <property type="entry name" value="TAT_signal"/>
</dbReference>
<feature type="signal peptide" evidence="2">
    <location>
        <begin position="1"/>
        <end position="27"/>
    </location>
</feature>
<evidence type="ECO:0000256" key="2">
    <source>
        <dbReference type="SAM" id="SignalP"/>
    </source>
</evidence>
<organism evidence="3 4">
    <name type="scientific">Roseomonas populi</name>
    <dbReference type="NCBI Taxonomy" id="3121582"/>
    <lineage>
        <taxon>Bacteria</taxon>
        <taxon>Pseudomonadati</taxon>
        <taxon>Pseudomonadota</taxon>
        <taxon>Alphaproteobacteria</taxon>
        <taxon>Acetobacterales</taxon>
        <taxon>Roseomonadaceae</taxon>
        <taxon>Roseomonas</taxon>
    </lineage>
</organism>
<dbReference type="EMBL" id="JANJOU010000030">
    <property type="protein sequence ID" value="MCR0985194.1"/>
    <property type="molecule type" value="Genomic_DNA"/>
</dbReference>
<dbReference type="Proteomes" id="UP001524642">
    <property type="component" value="Unassembled WGS sequence"/>
</dbReference>
<protein>
    <submittedName>
        <fullName evidence="3">Tripartite tricarboxylate transporter substrate-binding protein</fullName>
    </submittedName>
</protein>
<dbReference type="Pfam" id="PF03401">
    <property type="entry name" value="TctC"/>
    <property type="match status" value="1"/>
</dbReference>
<comment type="caution">
    <text evidence="3">The sequence shown here is derived from an EMBL/GenBank/DDBJ whole genome shotgun (WGS) entry which is preliminary data.</text>
</comment>
<accession>A0ABT1XBV8</accession>
<evidence type="ECO:0000313" key="3">
    <source>
        <dbReference type="EMBL" id="MCR0985194.1"/>
    </source>
</evidence>
<dbReference type="PANTHER" id="PTHR42928">
    <property type="entry name" value="TRICARBOXYLATE-BINDING PROTEIN"/>
    <property type="match status" value="1"/>
</dbReference>
<name>A0ABT1XBV8_9PROT</name>
<dbReference type="Gene3D" id="3.40.190.10">
    <property type="entry name" value="Periplasmic binding protein-like II"/>
    <property type="match status" value="1"/>
</dbReference>
<keyword evidence="2" id="KW-0732">Signal</keyword>
<dbReference type="PIRSF" id="PIRSF017082">
    <property type="entry name" value="YflP"/>
    <property type="match status" value="1"/>
</dbReference>
<evidence type="ECO:0000256" key="1">
    <source>
        <dbReference type="ARBA" id="ARBA00006987"/>
    </source>
</evidence>
<dbReference type="SUPFAM" id="SSF53850">
    <property type="entry name" value="Periplasmic binding protein-like II"/>
    <property type="match status" value="1"/>
</dbReference>
<dbReference type="Gene3D" id="3.40.190.150">
    <property type="entry name" value="Bordetella uptake gene, domain 1"/>
    <property type="match status" value="1"/>
</dbReference>
<dbReference type="InterPro" id="IPR042100">
    <property type="entry name" value="Bug_dom1"/>
</dbReference>
<comment type="similarity">
    <text evidence="1">Belongs to the UPF0065 (bug) family.</text>
</comment>
<proteinExistence type="inferred from homology"/>
<feature type="chain" id="PRO_5046939799" evidence="2">
    <location>
        <begin position="28"/>
        <end position="327"/>
    </location>
</feature>
<dbReference type="RefSeq" id="WP_257718845.1">
    <property type="nucleotide sequence ID" value="NZ_JANJOU010000030.1"/>
</dbReference>
<keyword evidence="4" id="KW-1185">Reference proteome</keyword>